<evidence type="ECO:0000313" key="4">
    <source>
        <dbReference type="Proteomes" id="UP000053447"/>
    </source>
</evidence>
<feature type="coiled-coil region" evidence="1">
    <location>
        <begin position="742"/>
        <end position="801"/>
    </location>
</feature>
<feature type="domain" description="Major surface glycoprotein 2 C-terminal" evidence="2">
    <location>
        <begin position="818"/>
        <end position="845"/>
    </location>
</feature>
<evidence type="ECO:0000256" key="1">
    <source>
        <dbReference type="SAM" id="Coils"/>
    </source>
</evidence>
<keyword evidence="4" id="KW-1185">Reference proteome</keyword>
<reference evidence="4" key="1">
    <citation type="journal article" date="2016" name="Nat. Commun.">
        <title>Genome analysis of three Pneumocystis species reveals adaptation mechanisms to life exclusively in mammalian hosts.</title>
        <authorList>
            <person name="Ma L."/>
            <person name="Chen Z."/>
            <person name="Huang D.W."/>
            <person name="Kutty G."/>
            <person name="Ishihara M."/>
            <person name="Wang H."/>
            <person name="Abouelleil A."/>
            <person name="Bishop L."/>
            <person name="Davey E."/>
            <person name="Deng R."/>
            <person name="Deng X."/>
            <person name="Fan L."/>
            <person name="Fantoni G."/>
            <person name="Fitzgerald M."/>
            <person name="Gogineni E."/>
            <person name="Goldberg J.M."/>
            <person name="Handley G."/>
            <person name="Hu X."/>
            <person name="Huber C."/>
            <person name="Jiao X."/>
            <person name="Jones K."/>
            <person name="Levin J.Z."/>
            <person name="Liu Y."/>
            <person name="Macdonald P."/>
            <person name="Melnikov A."/>
            <person name="Raley C."/>
            <person name="Sassi M."/>
            <person name="Sherman B.T."/>
            <person name="Song X."/>
            <person name="Sykes S."/>
            <person name="Tran B."/>
            <person name="Walsh L."/>
            <person name="Xia Y."/>
            <person name="Yang J."/>
            <person name="Young S."/>
            <person name="Zeng Q."/>
            <person name="Zheng X."/>
            <person name="Stephens R."/>
            <person name="Nusbaum C."/>
            <person name="Birren B.W."/>
            <person name="Azadi P."/>
            <person name="Lempicki R.A."/>
            <person name="Cuomo C.A."/>
            <person name="Kovacs J.A."/>
        </authorList>
    </citation>
    <scope>NUCLEOTIDE SEQUENCE [LARGE SCALE GENOMIC DNA]</scope>
    <source>
        <strain evidence="4">RU7</strain>
    </source>
</reference>
<organism evidence="3 4">
    <name type="scientific">Pneumocystis jirovecii (strain RU7)</name>
    <name type="common">Human pneumocystis pneumonia agent</name>
    <dbReference type="NCBI Taxonomy" id="1408657"/>
    <lineage>
        <taxon>Eukaryota</taxon>
        <taxon>Fungi</taxon>
        <taxon>Dikarya</taxon>
        <taxon>Ascomycota</taxon>
        <taxon>Taphrinomycotina</taxon>
        <taxon>Pneumocystomycetes</taxon>
        <taxon>Pneumocystaceae</taxon>
        <taxon>Pneumocystis</taxon>
    </lineage>
</organism>
<protein>
    <recommendedName>
        <fullName evidence="2">Major surface glycoprotein 2 C-terminal domain-containing protein</fullName>
    </recommendedName>
</protein>
<dbReference type="OrthoDB" id="10257471at2759"/>
<dbReference type="Pfam" id="PF12373">
    <property type="entry name" value="Msg2_C"/>
    <property type="match status" value="1"/>
</dbReference>
<dbReference type="InterPro" id="IPR003330">
    <property type="entry name" value="MSG"/>
</dbReference>
<evidence type="ECO:0000259" key="2">
    <source>
        <dbReference type="Pfam" id="PF12373"/>
    </source>
</evidence>
<name>A0A0W4ZAL5_PNEJ7</name>
<feature type="non-terminal residue" evidence="3">
    <location>
        <position position="1"/>
    </location>
</feature>
<dbReference type="RefSeq" id="XP_018227776.1">
    <property type="nucleotide sequence ID" value="XM_018376013.1"/>
</dbReference>
<dbReference type="STRING" id="1408657.A0A0W4ZAL5"/>
<evidence type="ECO:0000313" key="3">
    <source>
        <dbReference type="EMBL" id="KTW25447.1"/>
    </source>
</evidence>
<dbReference type="Proteomes" id="UP000053447">
    <property type="component" value="Unassembled WGS sequence"/>
</dbReference>
<keyword evidence="1" id="KW-0175">Coiled coil</keyword>
<dbReference type="AlphaFoldDB" id="A0A0W4ZAL5"/>
<dbReference type="Pfam" id="PF02349">
    <property type="entry name" value="MSG"/>
    <property type="match status" value="5"/>
</dbReference>
<comment type="caution">
    <text evidence="3">The sequence shown here is derived from an EMBL/GenBank/DDBJ whole genome shotgun (WGS) entry which is preliminary data.</text>
</comment>
<dbReference type="EMBL" id="LFWA01000064">
    <property type="protein sequence ID" value="KTW25447.1"/>
    <property type="molecule type" value="Genomic_DNA"/>
</dbReference>
<gene>
    <name evidence="3" type="ORF">T551_03750</name>
</gene>
<proteinExistence type="predicted"/>
<dbReference type="VEuPathDB" id="FungiDB:T551_03750"/>
<accession>A0A0W4ZAL5</accession>
<sequence length="1001" mass="113312">HSLARAVARAVKRQAQQVVKSVYDDEDYLLALILKEKTDNTKNKACETELKKYCKNLKDVYTDLEKISPKLKDICNHGNPEKKCVGLKDKIKNICETFKSTFQKVNQNPLDTNCKESEQKCLFLEDACSGDLKDGCNTIRNKCYQKKREKVAEKALLRALNGHLKDKDTCKEKLKELCPKLGQESNELAQKCFDTDSTCEPLVKTAEEKCKSLKTEVGKVINSNEELQKRGRSLLKECHFYGQNCDNNESKCSSLQKKCKEKEIFYVPPGSDFNPTKPEPTLAEKIGLEELHKEAATQGILLGKPPERDVLDLLVFLSGSDPFDDTQCEKVLTNKCSSIQHLAKELENLCKDKGKYGDKCKKFKGDFEKTKGTLTTMFQRNSFENNEIILWNELPNFLSENDCIKLQSDCFYFESQTGFEKICKNVKATCYKKGRDALANQVLQDKMRGKHRDTNNTLYETIQKELVKACVGLKGESDELFVLCVQPIEGAVAVLTDLHMKTDVLQGDLNEKRDFPTKQDCEELLKKCNDLRQDSEELEWPCRTLEHHCNRLNIAEQLEERLLEGKVKDLDNFNSCLENLGKQCREWSRKGRTQFALSCVAQNITCKILTKSVESKCTTLKARMKASDVMNKIKKNDEKESTCSTWAPYCTKFMSSCQNLTAGDGKCKKLNKECKLFIERKDLEEKVAYELKGSLKTEQKCQNTLEKYCTQWANASNGLETLCKENGKEDNQVREELCKKLVEQVKKQCSGLQKKLTEASKELEKKASEYEDIKKKAEDAMKKASLVLSKAKVENNKSENEVVPSAPAVPSGKDTKPFRLIRRDATAKVTEDEAKAFDLVAQAFGLYVELREICHDLLKGCGFKKECDCENQCEKIENTCKKLKPLEVKPYEATTKNVTTTTTTTTTTTETVKDAKATECQSLQTTDTWVTKTSTHTSTSTTTSTVTSRITLTSTRRCKPTKCTTGEEDEAGDVKPSEGLRMSGWSVMRGVLLAMMISFMI</sequence>
<dbReference type="GeneID" id="28942268"/>
<dbReference type="InterPro" id="IPR021041">
    <property type="entry name" value="Maj_surf_glycoprot_2_C"/>
</dbReference>